<keyword evidence="1" id="KW-0812">Transmembrane</keyword>
<feature type="domain" description="Endonuclease/exonuclease/phosphatase" evidence="2">
    <location>
        <begin position="105"/>
        <end position="312"/>
    </location>
</feature>
<gene>
    <name evidence="3" type="ORF">Q8A64_18195</name>
</gene>
<evidence type="ECO:0000256" key="1">
    <source>
        <dbReference type="SAM" id="Phobius"/>
    </source>
</evidence>
<dbReference type="EMBL" id="JAUYVH010000021">
    <property type="protein sequence ID" value="MDQ9172341.1"/>
    <property type="molecule type" value="Genomic_DNA"/>
</dbReference>
<keyword evidence="3" id="KW-0540">Nuclease</keyword>
<dbReference type="Gene3D" id="3.60.10.10">
    <property type="entry name" value="Endonuclease/exonuclease/phosphatase"/>
    <property type="match status" value="1"/>
</dbReference>
<evidence type="ECO:0000313" key="4">
    <source>
        <dbReference type="Proteomes" id="UP001225596"/>
    </source>
</evidence>
<keyword evidence="3" id="KW-0255">Endonuclease</keyword>
<feature type="transmembrane region" description="Helical" evidence="1">
    <location>
        <begin position="63"/>
        <end position="80"/>
    </location>
</feature>
<organism evidence="3 4">
    <name type="scientific">Keguizhuia sedimenti</name>
    <dbReference type="NCBI Taxonomy" id="3064264"/>
    <lineage>
        <taxon>Bacteria</taxon>
        <taxon>Pseudomonadati</taxon>
        <taxon>Pseudomonadota</taxon>
        <taxon>Betaproteobacteria</taxon>
        <taxon>Burkholderiales</taxon>
        <taxon>Oxalobacteraceae</taxon>
        <taxon>Keguizhuia</taxon>
    </lineage>
</organism>
<name>A0ABU1BWG0_9BURK</name>
<comment type="caution">
    <text evidence="3">The sequence shown here is derived from an EMBL/GenBank/DDBJ whole genome shotgun (WGS) entry which is preliminary data.</text>
</comment>
<dbReference type="Proteomes" id="UP001225596">
    <property type="component" value="Unassembled WGS sequence"/>
</dbReference>
<keyword evidence="1" id="KW-0472">Membrane</keyword>
<dbReference type="RefSeq" id="WP_338438378.1">
    <property type="nucleotide sequence ID" value="NZ_JAUYVH010000021.1"/>
</dbReference>
<dbReference type="InterPro" id="IPR005135">
    <property type="entry name" value="Endo/exonuclease/phosphatase"/>
</dbReference>
<sequence>MLFAINATLVALVAIMTLLPLSRYPAWWVRDMDFPRLQIVIFALSVLLFQWLVLGLEERIDRVLNLVTLACLIYQLFWILPYTRIFPSEVKVGTLKGKGERIRILSSNVLEPNRNAQGLIDLIRQNNPDVVVTLETNHWWQEQLSVLEKDYPYTIKCPLENLYGMHVFSRYPLEDCATQFLVQPDIPSMHAMLVLPSQRRIRLHFLHPAPPSPTENDESTQRDAELLIVAKSVTKLDTPVIVAGDLNDVAWSATTRLFRKISGLLDPRVGRGMFNTFHAGHWFMRWPLDHFFHSSHFTLSFIKRLPAFGSDHFPVMVELIYDESAVEEQEGLSANAHDMEISEEKIHAEPVSPEKVHEPH</sequence>
<dbReference type="GO" id="GO:0004519">
    <property type="term" value="F:endonuclease activity"/>
    <property type="evidence" value="ECO:0007669"/>
    <property type="project" value="UniProtKB-KW"/>
</dbReference>
<keyword evidence="3" id="KW-0378">Hydrolase</keyword>
<reference evidence="3 4" key="1">
    <citation type="submission" date="2023-08" db="EMBL/GenBank/DDBJ databases">
        <title>Oxalobacteraceae gen .nov., isolated from river sludge outside the plant.</title>
        <authorList>
            <person name="Zhao S.Y."/>
        </authorList>
    </citation>
    <scope>NUCLEOTIDE SEQUENCE [LARGE SCALE GENOMIC DNA]</scope>
    <source>
        <strain evidence="3 4">R-40</strain>
    </source>
</reference>
<proteinExistence type="predicted"/>
<feature type="transmembrane region" description="Helical" evidence="1">
    <location>
        <begin position="39"/>
        <end position="56"/>
    </location>
</feature>
<accession>A0ABU1BWG0</accession>
<keyword evidence="1" id="KW-1133">Transmembrane helix</keyword>
<evidence type="ECO:0000313" key="3">
    <source>
        <dbReference type="EMBL" id="MDQ9172341.1"/>
    </source>
</evidence>
<dbReference type="InterPro" id="IPR036691">
    <property type="entry name" value="Endo/exonu/phosph_ase_sf"/>
</dbReference>
<protein>
    <submittedName>
        <fullName evidence="3">Endonuclease/exonuclease/phosphatase family protein</fullName>
    </submittedName>
</protein>
<keyword evidence="4" id="KW-1185">Reference proteome</keyword>
<dbReference type="SUPFAM" id="SSF56219">
    <property type="entry name" value="DNase I-like"/>
    <property type="match status" value="1"/>
</dbReference>
<evidence type="ECO:0000259" key="2">
    <source>
        <dbReference type="Pfam" id="PF03372"/>
    </source>
</evidence>
<dbReference type="Pfam" id="PF03372">
    <property type="entry name" value="Exo_endo_phos"/>
    <property type="match status" value="1"/>
</dbReference>